<organism evidence="2 3">
    <name type="scientific">Eiseniibacteriota bacterium</name>
    <dbReference type="NCBI Taxonomy" id="2212470"/>
    <lineage>
        <taxon>Bacteria</taxon>
        <taxon>Candidatus Eiseniibacteriota</taxon>
    </lineage>
</organism>
<dbReference type="Proteomes" id="UP000319771">
    <property type="component" value="Unassembled WGS sequence"/>
</dbReference>
<dbReference type="Gene3D" id="3.40.720.10">
    <property type="entry name" value="Alkaline Phosphatase, subunit A"/>
    <property type="match status" value="1"/>
</dbReference>
<dbReference type="InterPro" id="IPR017850">
    <property type="entry name" value="Alkaline_phosphatase_core_sf"/>
</dbReference>
<feature type="non-terminal residue" evidence="2">
    <location>
        <position position="1"/>
    </location>
</feature>
<dbReference type="EMBL" id="VBPB01000394">
    <property type="protein sequence ID" value="TMQ68195.1"/>
    <property type="molecule type" value="Genomic_DNA"/>
</dbReference>
<sequence>DDVLPGEARVAAEVFRDAGFHTAGIWRNGWVEGYFGFDQGFDLYTRPISRAGGPEMRRRNPTLTQNGTDMDAVEAAEEFLRVNGRERWFLYLHLMDVHEYTYDETTAQFGSAYMDVYDNAVLHVNQVLDAMMRVLYRDGYLANTLFIVASDHGEAFGERNSEGHARNVFPEVTEVPLVFGFPFRLAKPAVVTQRTANVDLWPTVFDLLGIPPVEGTDGKSRVPEILAAVRGEPGPPDEATAIAHLDQTWGQRVKTRSPNVSVSEGGLHYVVFRNAKGEAVHEEIYDRKHDPLENRLEAEPEAAAKFRTQVDSYLASGPPWKSDAHHLEMDEMQLNQLRALGYAVPGR</sequence>
<proteinExistence type="predicted"/>
<comment type="caution">
    <text evidence="2">The sequence shown here is derived from an EMBL/GenBank/DDBJ whole genome shotgun (WGS) entry which is preliminary data.</text>
</comment>
<evidence type="ECO:0000313" key="3">
    <source>
        <dbReference type="Proteomes" id="UP000319771"/>
    </source>
</evidence>
<accession>A0A538TX36</accession>
<protein>
    <recommendedName>
        <fullName evidence="1">Sulfatase N-terminal domain-containing protein</fullName>
    </recommendedName>
</protein>
<reference evidence="2 3" key="1">
    <citation type="journal article" date="2019" name="Nat. Microbiol.">
        <title>Mediterranean grassland soil C-N compound turnover is dependent on rainfall and depth, and is mediated by genomically divergent microorganisms.</title>
        <authorList>
            <person name="Diamond S."/>
            <person name="Andeer P.F."/>
            <person name="Li Z."/>
            <person name="Crits-Christoph A."/>
            <person name="Burstein D."/>
            <person name="Anantharaman K."/>
            <person name="Lane K.R."/>
            <person name="Thomas B.C."/>
            <person name="Pan C."/>
            <person name="Northen T.R."/>
            <person name="Banfield J.F."/>
        </authorList>
    </citation>
    <scope>NUCLEOTIDE SEQUENCE [LARGE SCALE GENOMIC DNA]</scope>
    <source>
        <strain evidence="2">WS_11</strain>
    </source>
</reference>
<dbReference type="AlphaFoldDB" id="A0A538TX36"/>
<dbReference type="PANTHER" id="PTHR43751">
    <property type="entry name" value="SULFATASE"/>
    <property type="match status" value="1"/>
</dbReference>
<feature type="domain" description="Sulfatase N-terminal" evidence="1">
    <location>
        <begin position="12"/>
        <end position="210"/>
    </location>
</feature>
<dbReference type="InterPro" id="IPR000917">
    <property type="entry name" value="Sulfatase_N"/>
</dbReference>
<dbReference type="Pfam" id="PF00884">
    <property type="entry name" value="Sulfatase"/>
    <property type="match status" value="1"/>
</dbReference>
<evidence type="ECO:0000259" key="1">
    <source>
        <dbReference type="Pfam" id="PF00884"/>
    </source>
</evidence>
<dbReference type="PANTHER" id="PTHR43751:SF3">
    <property type="entry name" value="SULFATASE N-TERMINAL DOMAIN-CONTAINING PROTEIN"/>
    <property type="match status" value="1"/>
</dbReference>
<gene>
    <name evidence="2" type="ORF">E6K81_16695</name>
</gene>
<evidence type="ECO:0000313" key="2">
    <source>
        <dbReference type="EMBL" id="TMQ68195.1"/>
    </source>
</evidence>
<dbReference type="InterPro" id="IPR052701">
    <property type="entry name" value="GAG_Ulvan_Degrading_Sulfatases"/>
</dbReference>
<dbReference type="SUPFAM" id="SSF53649">
    <property type="entry name" value="Alkaline phosphatase-like"/>
    <property type="match status" value="1"/>
</dbReference>
<name>A0A538TX36_UNCEI</name>